<dbReference type="Pfam" id="PF01521">
    <property type="entry name" value="Fe-S_biosyn"/>
    <property type="match status" value="1"/>
</dbReference>
<dbReference type="InterPro" id="IPR035903">
    <property type="entry name" value="HesB-like_dom_sf"/>
</dbReference>
<accession>A0A1G7ITF2</accession>
<evidence type="ECO:0000313" key="2">
    <source>
        <dbReference type="EMBL" id="SDF15961.1"/>
    </source>
</evidence>
<name>A0A1G7ITF2_9BACL</name>
<gene>
    <name evidence="2" type="ORF">SAMN04488542_106132</name>
</gene>
<reference evidence="2 3" key="1">
    <citation type="submission" date="2016-10" db="EMBL/GenBank/DDBJ databases">
        <authorList>
            <person name="de Groot N.N."/>
        </authorList>
    </citation>
    <scope>NUCLEOTIDE SEQUENCE [LARGE SCALE GENOMIC DNA]</scope>
    <source>
        <strain evidence="2 3">DSM 28129</strain>
    </source>
</reference>
<dbReference type="STRING" id="670482.SAMN04488542_106132"/>
<dbReference type="EMBL" id="FNBG01000006">
    <property type="protein sequence ID" value="SDF15961.1"/>
    <property type="molecule type" value="Genomic_DNA"/>
</dbReference>
<dbReference type="Proteomes" id="UP000198972">
    <property type="component" value="Unassembled WGS sequence"/>
</dbReference>
<dbReference type="Gene3D" id="2.60.300.12">
    <property type="entry name" value="HesB-like domain"/>
    <property type="match status" value="1"/>
</dbReference>
<protein>
    <submittedName>
        <fullName evidence="2">Uncharacterized protein YqkB</fullName>
    </submittedName>
</protein>
<proteinExistence type="predicted"/>
<organism evidence="2 3">
    <name type="scientific">Fontibacillus panacisegetis</name>
    <dbReference type="NCBI Taxonomy" id="670482"/>
    <lineage>
        <taxon>Bacteria</taxon>
        <taxon>Bacillati</taxon>
        <taxon>Bacillota</taxon>
        <taxon>Bacilli</taxon>
        <taxon>Bacillales</taxon>
        <taxon>Paenibacillaceae</taxon>
        <taxon>Fontibacillus</taxon>
    </lineage>
</organism>
<evidence type="ECO:0000313" key="3">
    <source>
        <dbReference type="Proteomes" id="UP000198972"/>
    </source>
</evidence>
<dbReference type="AlphaFoldDB" id="A0A1G7ITF2"/>
<dbReference type="RefSeq" id="WP_220482809.1">
    <property type="nucleotide sequence ID" value="NZ_FNBG01000006.1"/>
</dbReference>
<evidence type="ECO:0000259" key="1">
    <source>
        <dbReference type="Pfam" id="PF01521"/>
    </source>
</evidence>
<sequence length="106" mass="11966">MIKIEITPLATQRIQESLGDKPGIIKLIYDTEGCGCDGINRLLIQHESGQFDTPIDAPPFTFVVDQQHQIFYEDMLRLDAEANYPVFKLSSDSSTYSTNVSIQDLR</sequence>
<keyword evidence="3" id="KW-1185">Reference proteome</keyword>
<dbReference type="SUPFAM" id="SSF89360">
    <property type="entry name" value="HesB-like domain"/>
    <property type="match status" value="1"/>
</dbReference>
<dbReference type="InterPro" id="IPR000361">
    <property type="entry name" value="ATAP_core_dom"/>
</dbReference>
<feature type="domain" description="Core" evidence="1">
    <location>
        <begin position="3"/>
        <end position="104"/>
    </location>
</feature>